<dbReference type="GO" id="GO:0031981">
    <property type="term" value="C:nuclear lumen"/>
    <property type="evidence" value="ECO:0007669"/>
    <property type="project" value="UniProtKB-ARBA"/>
</dbReference>
<sequence>MYIEEVIIDGFKSYATRTVVSGFDPCFNAITGLNGSGKSNILDSICFVLGISNLSHVRVGNLQELVYKQGQAGVTKATATINFNNADKKSSPVGYEHFDRISVTRQVVIGGKNKYLINGHAVQASQVQNLFHSVQLNVNNPHFLIMQGRITKVLNMKPHEILGMIEEAAGTRMFENKKQAALKTIEKKAAKMAEIQKVLVNEITPTLERLRKERKHYLQWSKNNAEIEKLQRLCVAHQYTQYHEEVSRSAEELLGMETERDRLKQTVQSLKAAVQERGAEAAKLHDLREKEFGKALEKAKSKEESLSKELVKMNTHWKNKKSTLDKEEKALEAMQQQVGDAHGALNEKVKELQACESSVSAAQAVLVEKDKVLQEMDHAYQAMCAGTTEGGDREDAATLTDQIASSSQAAHAAEGEAERLGLRITHLEKAIVEAKKELKKSEKEGAKIQKDRETLKSAVADLRGKLQALGSEEAAADQLRAQLQDAEPRRDALRDQIETLAAQVEGRLAFEYRDPEKGFDRSRVKGTVARLVNLKDPAAATAIEVVAGGKLYQVVTDTEQTGKLLLQKGGLKRRVTIIPLNKISRHVVEAGRLKKATQLAERQGGTARLALELVGYDSEVRAAMEHVFGSTLVCDTLDVAKSLTFNKEIGRRTVTLAGDSFDPSGTLTGGSKPIGNSILGKLQELKGATAELSSLEARVKELESALAKQGSADKERGKLTAALEMKEYELRLLEERVSQSVHGMYATQVEKQESELAESKAAVAAAKAKAVEAAARHKTLQQQEAGLRKKREEKLKGLENDLKKAKKAQEAAATEVNTAEHRRKKLELEVKELEGEDSSVAAQLTASREGLSKLTSEVEAMDTELKGKREAYETAKHTLAEAKQQVAVCDKQIHKLEAENTKAEKEISASEIESKKLENKIGRFQKDKTAVRRALSALLEKHPWVETEKQFFGRPHTDYDFEARKPAKAHHLLGKLQEEQATLAKNINKKVMAMIEKVEAEYEELGKKLQVIDNDKIKMMSVIEELEVKKNEALQTTWVKVNRDFGSIFSTLLPGTNAKLDPVEEGSVLEGLEVKVAFGSVWKETLTELSGGQRSLLALSLILSLLLFKPAPMYILDEVDAALDLSHTQNIGAMLRTHFSHSQFIVVSLKEGMFNNANVIFRTRFVDGVSTVTRTLGNGPALKSKQAQLNKATSVSALSGSKAVSKGIGNVGEEGAEKKRSKKGGGTEKSARGQEKLMLAEC</sequence>
<evidence type="ECO:0000256" key="12">
    <source>
        <dbReference type="SAM" id="Coils"/>
    </source>
</evidence>
<keyword evidence="3" id="KW-0132">Cell division</keyword>
<feature type="region of interest" description="Disordered" evidence="13">
    <location>
        <begin position="1205"/>
        <end position="1242"/>
    </location>
</feature>
<evidence type="ECO:0000256" key="11">
    <source>
        <dbReference type="PIRNR" id="PIRNR005719"/>
    </source>
</evidence>
<dbReference type="PIRSF" id="PIRSF005719">
    <property type="entry name" value="SMC"/>
    <property type="match status" value="1"/>
</dbReference>
<dbReference type="InterPro" id="IPR024704">
    <property type="entry name" value="SMC"/>
</dbReference>
<name>A0A4D9DBV5_9STRA</name>
<dbReference type="GO" id="GO:0016887">
    <property type="term" value="F:ATP hydrolysis activity"/>
    <property type="evidence" value="ECO:0007669"/>
    <property type="project" value="InterPro"/>
</dbReference>
<evidence type="ECO:0000256" key="7">
    <source>
        <dbReference type="ARBA" id="ARBA00023054"/>
    </source>
</evidence>
<dbReference type="Gene3D" id="3.30.70.1620">
    <property type="match status" value="1"/>
</dbReference>
<evidence type="ECO:0000256" key="1">
    <source>
        <dbReference type="ARBA" id="ARBA00004123"/>
    </source>
</evidence>
<dbReference type="FunFam" id="1.20.1060.20:FF:000005">
    <property type="entry name" value="Structural maintenance of chromosomes 2"/>
    <property type="match status" value="1"/>
</dbReference>
<feature type="coiled-coil region" evidence="12">
    <location>
        <begin position="253"/>
        <end position="337"/>
    </location>
</feature>
<reference evidence="15 16" key="1">
    <citation type="submission" date="2019-01" db="EMBL/GenBank/DDBJ databases">
        <title>Nuclear Genome Assembly of the Microalgal Biofuel strain Nannochloropsis salina CCMP1776.</title>
        <authorList>
            <person name="Hovde B."/>
        </authorList>
    </citation>
    <scope>NUCLEOTIDE SEQUENCE [LARGE SCALE GENOMIC DNA]</scope>
    <source>
        <strain evidence="15 16">CCMP1776</strain>
    </source>
</reference>
<feature type="coiled-coil region" evidence="12">
    <location>
        <begin position="417"/>
        <end position="496"/>
    </location>
</feature>
<dbReference type="FunFam" id="3.40.50.300:FF:000385">
    <property type="entry name" value="Structural maintenance of chromosomes 2"/>
    <property type="match status" value="1"/>
</dbReference>
<organism evidence="15 16">
    <name type="scientific">Nannochloropsis salina CCMP1776</name>
    <dbReference type="NCBI Taxonomy" id="1027361"/>
    <lineage>
        <taxon>Eukaryota</taxon>
        <taxon>Sar</taxon>
        <taxon>Stramenopiles</taxon>
        <taxon>Ochrophyta</taxon>
        <taxon>Eustigmatophyceae</taxon>
        <taxon>Eustigmatales</taxon>
        <taxon>Monodopsidaceae</taxon>
        <taxon>Microchloropsis</taxon>
        <taxon>Microchloropsis salina</taxon>
    </lineage>
</organism>
<evidence type="ECO:0000256" key="13">
    <source>
        <dbReference type="SAM" id="MobiDB-lite"/>
    </source>
</evidence>
<dbReference type="InterPro" id="IPR027417">
    <property type="entry name" value="P-loop_NTPase"/>
</dbReference>
<dbReference type="Proteomes" id="UP000355283">
    <property type="component" value="Unassembled WGS sequence"/>
</dbReference>
<protein>
    <recommendedName>
        <fullName evidence="11">Structural maintenance of chromosomes protein</fullName>
    </recommendedName>
</protein>
<evidence type="ECO:0000259" key="14">
    <source>
        <dbReference type="SMART" id="SM00968"/>
    </source>
</evidence>
<keyword evidence="4" id="KW-0547">Nucleotide-binding</keyword>
<dbReference type="AlphaFoldDB" id="A0A4D9DBV5"/>
<proteinExistence type="inferred from homology"/>
<feature type="compositionally biased region" description="Basic and acidic residues" evidence="13">
    <location>
        <begin position="1225"/>
        <end position="1235"/>
    </location>
</feature>
<comment type="subcellular location">
    <subcellularLocation>
        <location evidence="1 11">Nucleus</location>
    </subcellularLocation>
</comment>
<feature type="domain" description="SMC hinge" evidence="14">
    <location>
        <begin position="522"/>
        <end position="644"/>
    </location>
</feature>
<evidence type="ECO:0000256" key="4">
    <source>
        <dbReference type="ARBA" id="ARBA00022741"/>
    </source>
</evidence>
<dbReference type="GO" id="GO:0005524">
    <property type="term" value="F:ATP binding"/>
    <property type="evidence" value="ECO:0007669"/>
    <property type="project" value="UniProtKB-KW"/>
</dbReference>
<dbReference type="SMART" id="SM00968">
    <property type="entry name" value="SMC_hinge"/>
    <property type="match status" value="1"/>
</dbReference>
<dbReference type="Pfam" id="PF02463">
    <property type="entry name" value="SMC_N"/>
    <property type="match status" value="1"/>
</dbReference>
<accession>A0A4D9DBV5</accession>
<keyword evidence="5" id="KW-0498">Mitosis</keyword>
<dbReference type="InterPro" id="IPR027120">
    <property type="entry name" value="Smc2_ABC"/>
</dbReference>
<dbReference type="SUPFAM" id="SSF75553">
    <property type="entry name" value="Smc hinge domain"/>
    <property type="match status" value="1"/>
</dbReference>
<feature type="coiled-coil region" evidence="12">
    <location>
        <begin position="988"/>
        <end position="1015"/>
    </location>
</feature>
<dbReference type="PANTHER" id="PTHR43977">
    <property type="entry name" value="STRUCTURAL MAINTENANCE OF CHROMOSOMES PROTEIN 3"/>
    <property type="match status" value="1"/>
</dbReference>
<evidence type="ECO:0000256" key="3">
    <source>
        <dbReference type="ARBA" id="ARBA00022618"/>
    </source>
</evidence>
<dbReference type="Pfam" id="PF06470">
    <property type="entry name" value="SMC_hinge"/>
    <property type="match status" value="1"/>
</dbReference>
<feature type="coiled-coil region" evidence="12">
    <location>
        <begin position="685"/>
        <end position="712"/>
    </location>
</feature>
<dbReference type="GO" id="GO:0000796">
    <property type="term" value="C:condensin complex"/>
    <property type="evidence" value="ECO:0007669"/>
    <property type="project" value="UniProtKB-ARBA"/>
</dbReference>
<keyword evidence="10" id="KW-0131">Cell cycle</keyword>
<dbReference type="GO" id="GO:0098813">
    <property type="term" value="P:nuclear chromosome segregation"/>
    <property type="evidence" value="ECO:0007669"/>
    <property type="project" value="UniProtKB-ARBA"/>
</dbReference>
<dbReference type="FunFam" id="3.40.50.300:FF:000278">
    <property type="entry name" value="Structural maintenance of chromosomes 2"/>
    <property type="match status" value="1"/>
</dbReference>
<keyword evidence="16" id="KW-1185">Reference proteome</keyword>
<evidence type="ECO:0000256" key="10">
    <source>
        <dbReference type="ARBA" id="ARBA00023306"/>
    </source>
</evidence>
<feature type="coiled-coil region" evidence="12">
    <location>
        <begin position="749"/>
        <end position="927"/>
    </location>
</feature>
<comment type="similarity">
    <text evidence="2">Belongs to the SMC family. SMC2 subfamily.</text>
</comment>
<keyword evidence="9 11" id="KW-0539">Nucleus</keyword>
<dbReference type="SUPFAM" id="SSF52540">
    <property type="entry name" value="P-loop containing nucleoside triphosphate hydrolases"/>
    <property type="match status" value="1"/>
</dbReference>
<evidence type="ECO:0000256" key="9">
    <source>
        <dbReference type="ARBA" id="ARBA00023242"/>
    </source>
</evidence>
<dbReference type="OrthoDB" id="10255539at2759"/>
<dbReference type="GO" id="GO:0000280">
    <property type="term" value="P:nuclear division"/>
    <property type="evidence" value="ECO:0007669"/>
    <property type="project" value="UniProtKB-ARBA"/>
</dbReference>
<dbReference type="InterPro" id="IPR036277">
    <property type="entry name" value="SMC_hinge_sf"/>
</dbReference>
<dbReference type="GO" id="GO:0030261">
    <property type="term" value="P:chromosome condensation"/>
    <property type="evidence" value="ECO:0007669"/>
    <property type="project" value="UniProtKB-KW"/>
</dbReference>
<dbReference type="GO" id="GO:0051301">
    <property type="term" value="P:cell division"/>
    <property type="evidence" value="ECO:0007669"/>
    <property type="project" value="UniProtKB-KW"/>
</dbReference>
<evidence type="ECO:0000256" key="6">
    <source>
        <dbReference type="ARBA" id="ARBA00022840"/>
    </source>
</evidence>
<evidence type="ECO:0000256" key="2">
    <source>
        <dbReference type="ARBA" id="ARBA00005231"/>
    </source>
</evidence>
<dbReference type="InterPro" id="IPR010935">
    <property type="entry name" value="SMC_hinge"/>
</dbReference>
<keyword evidence="8" id="KW-0226">DNA condensation</keyword>
<evidence type="ECO:0000256" key="5">
    <source>
        <dbReference type="ARBA" id="ARBA00022776"/>
    </source>
</evidence>
<dbReference type="Gene3D" id="1.10.287.1490">
    <property type="match status" value="1"/>
</dbReference>
<evidence type="ECO:0000313" key="16">
    <source>
        <dbReference type="Proteomes" id="UP000355283"/>
    </source>
</evidence>
<dbReference type="Gene3D" id="3.40.50.300">
    <property type="entry name" value="P-loop containing nucleotide triphosphate hydrolases"/>
    <property type="match status" value="2"/>
</dbReference>
<gene>
    <name evidence="15" type="ORF">NSK_002839</name>
</gene>
<dbReference type="GO" id="GO:0000793">
    <property type="term" value="C:condensed chromosome"/>
    <property type="evidence" value="ECO:0007669"/>
    <property type="project" value="UniProtKB-ARBA"/>
</dbReference>
<dbReference type="Gene3D" id="1.20.1060.20">
    <property type="match status" value="1"/>
</dbReference>
<evidence type="ECO:0000256" key="8">
    <source>
        <dbReference type="ARBA" id="ARBA00023067"/>
    </source>
</evidence>
<evidence type="ECO:0000313" key="15">
    <source>
        <dbReference type="EMBL" id="TFJ86019.1"/>
    </source>
</evidence>
<dbReference type="EMBL" id="SDOX01000010">
    <property type="protein sequence ID" value="TFJ86019.1"/>
    <property type="molecule type" value="Genomic_DNA"/>
</dbReference>
<keyword evidence="6" id="KW-0067">ATP-binding</keyword>
<comment type="caution">
    <text evidence="15">The sequence shown here is derived from an EMBL/GenBank/DDBJ whole genome shotgun (WGS) entry which is preliminary data.</text>
</comment>
<dbReference type="InterPro" id="IPR003395">
    <property type="entry name" value="RecF/RecN/SMC_N"/>
</dbReference>
<dbReference type="CDD" id="cd03273">
    <property type="entry name" value="ABC_SMC2_euk"/>
    <property type="match status" value="1"/>
</dbReference>
<keyword evidence="7 12" id="KW-0175">Coiled coil</keyword>